<feature type="domain" description="TonB C-terminal" evidence="2">
    <location>
        <begin position="203"/>
        <end position="262"/>
    </location>
</feature>
<evidence type="ECO:0000256" key="1">
    <source>
        <dbReference type="SAM" id="Phobius"/>
    </source>
</evidence>
<dbReference type="RefSeq" id="WP_092446553.1">
    <property type="nucleotide sequence ID" value="NZ_LT629774.1"/>
</dbReference>
<dbReference type="GO" id="GO:0055085">
    <property type="term" value="P:transmembrane transport"/>
    <property type="evidence" value="ECO:0007669"/>
    <property type="project" value="InterPro"/>
</dbReference>
<dbReference type="AlphaFoldDB" id="A0A1H1TLK5"/>
<accession>A0A1H1TLK5</accession>
<sequence>MKTSYKDFNIAGQSATEVKRSQKHDANLQKNSSLYFQIGLILCLLGAYALFEMKFEEKTFAPITETASSEPISIEYVEPFTVEVVKPKTAEPLPSVDLIDKYNTVEDDVPLIETIIKTPEEPIISDEPIIDVEHFSTAVDEPQEDIFIPISVIEMVPVYPGCEKKKNNNERKKCMSDKISKLIGKTFNTDIGSNYGISGRQKISTQFTIDKYGNVTDIKTRGPHPALEKEANRVINKIPKMQPGLQRHVPVGVIYTLPIVFDVRN</sequence>
<dbReference type="SUPFAM" id="SSF74653">
    <property type="entry name" value="TolA/TonB C-terminal domain"/>
    <property type="match status" value="1"/>
</dbReference>
<keyword evidence="1" id="KW-0472">Membrane</keyword>
<protein>
    <submittedName>
        <fullName evidence="3">Protein TonB</fullName>
    </submittedName>
</protein>
<gene>
    <name evidence="3" type="ORF">SAMN04489797_1982</name>
</gene>
<evidence type="ECO:0000313" key="3">
    <source>
        <dbReference type="EMBL" id="SDS61098.1"/>
    </source>
</evidence>
<proteinExistence type="predicted"/>
<dbReference type="Gene3D" id="3.30.1150.10">
    <property type="match status" value="1"/>
</dbReference>
<dbReference type="InterPro" id="IPR037682">
    <property type="entry name" value="TonB_C"/>
</dbReference>
<organism evidence="3 4">
    <name type="scientific">Winogradskyella sediminis</name>
    <dbReference type="NCBI Taxonomy" id="1382466"/>
    <lineage>
        <taxon>Bacteria</taxon>
        <taxon>Pseudomonadati</taxon>
        <taxon>Bacteroidota</taxon>
        <taxon>Flavobacteriia</taxon>
        <taxon>Flavobacteriales</taxon>
        <taxon>Flavobacteriaceae</taxon>
        <taxon>Winogradskyella</taxon>
    </lineage>
</organism>
<keyword evidence="1" id="KW-0812">Transmembrane</keyword>
<feature type="transmembrane region" description="Helical" evidence="1">
    <location>
        <begin position="34"/>
        <end position="51"/>
    </location>
</feature>
<dbReference type="EMBL" id="LT629774">
    <property type="protein sequence ID" value="SDS61098.1"/>
    <property type="molecule type" value="Genomic_DNA"/>
</dbReference>
<keyword evidence="1" id="KW-1133">Transmembrane helix</keyword>
<dbReference type="Proteomes" id="UP000198963">
    <property type="component" value="Chromosome I"/>
</dbReference>
<dbReference type="Pfam" id="PF03544">
    <property type="entry name" value="TonB_C"/>
    <property type="match status" value="1"/>
</dbReference>
<evidence type="ECO:0000313" key="4">
    <source>
        <dbReference type="Proteomes" id="UP000198963"/>
    </source>
</evidence>
<dbReference type="STRING" id="1249933.SAMN04489797_1982"/>
<keyword evidence="4" id="KW-1185">Reference proteome</keyword>
<name>A0A1H1TLK5_9FLAO</name>
<reference evidence="3 4" key="1">
    <citation type="submission" date="2016-10" db="EMBL/GenBank/DDBJ databases">
        <authorList>
            <person name="Varghese N."/>
            <person name="Submissions S."/>
        </authorList>
    </citation>
    <scope>NUCLEOTIDE SEQUENCE [LARGE SCALE GENOMIC DNA]</scope>
    <source>
        <strain evidence="3 4">RHA_55</strain>
    </source>
</reference>
<evidence type="ECO:0000259" key="2">
    <source>
        <dbReference type="Pfam" id="PF03544"/>
    </source>
</evidence>